<dbReference type="Proteomes" id="UP000326921">
    <property type="component" value="Chromosome"/>
</dbReference>
<evidence type="ECO:0000313" key="2">
    <source>
        <dbReference type="EMBL" id="QGA25297.1"/>
    </source>
</evidence>
<gene>
    <name evidence="2" type="ORF">GFH32_02745</name>
</gene>
<organism evidence="2 3">
    <name type="scientific">Sphingobacterium zhuxiongii</name>
    <dbReference type="NCBI Taxonomy" id="2662364"/>
    <lineage>
        <taxon>Bacteria</taxon>
        <taxon>Pseudomonadati</taxon>
        <taxon>Bacteroidota</taxon>
        <taxon>Sphingobacteriia</taxon>
        <taxon>Sphingobacteriales</taxon>
        <taxon>Sphingobacteriaceae</taxon>
        <taxon>Sphingobacterium</taxon>
    </lineage>
</organism>
<dbReference type="EMBL" id="CP045652">
    <property type="protein sequence ID" value="QGA25297.1"/>
    <property type="molecule type" value="Genomic_DNA"/>
</dbReference>
<dbReference type="InterPro" id="IPR043519">
    <property type="entry name" value="NT_sf"/>
</dbReference>
<sequence>MSTIIDSILQKVTHAFSSLDCIEGIVLGGSRATGTFNKDSDIDIGLYYQPHCIDYELLNDIASLLDDQKRDSLIGKEGDWGQWVNFGAWLQIDGHAVDLIFRDIGRVENIIDQTNAGIFSNNYHVGHPHAYLSYMYRGELATCNILYSKNQQFNDLKTIAQQYPDNLQASIIQFYLFEADFSLKLAKKAKLSGDQYYLNGLIFRVVSALNQVIFAKNKIYFLNEKNAVLRIDSFEFAPSMYQVRINEVFEKLYEKEPVSFKILEELSADVQNLISFY</sequence>
<dbReference type="RefSeq" id="WP_153509618.1">
    <property type="nucleotide sequence ID" value="NZ_CP045652.1"/>
</dbReference>
<dbReference type="GO" id="GO:0016779">
    <property type="term" value="F:nucleotidyltransferase activity"/>
    <property type="evidence" value="ECO:0007669"/>
    <property type="project" value="InterPro"/>
</dbReference>
<keyword evidence="2" id="KW-0808">Transferase</keyword>
<dbReference type="SUPFAM" id="SSF81301">
    <property type="entry name" value="Nucleotidyltransferase"/>
    <property type="match status" value="1"/>
</dbReference>
<dbReference type="Gene3D" id="3.30.460.10">
    <property type="entry name" value="Beta Polymerase, domain 2"/>
    <property type="match status" value="1"/>
</dbReference>
<name>A0A5Q0Q5I6_9SPHI</name>
<dbReference type="AlphaFoldDB" id="A0A5Q0Q5I6"/>
<protein>
    <submittedName>
        <fullName evidence="2">Nucleotidyltransferase domain-containing protein</fullName>
    </submittedName>
</protein>
<dbReference type="CDD" id="cd05403">
    <property type="entry name" value="NT_KNTase_like"/>
    <property type="match status" value="1"/>
</dbReference>
<reference evidence="2 3" key="1">
    <citation type="submission" date="2019-10" db="EMBL/GenBank/DDBJ databases">
        <authorList>
            <person name="Dong K."/>
        </authorList>
    </citation>
    <scope>NUCLEOTIDE SEQUENCE [LARGE SCALE GENOMIC DNA]</scope>
    <source>
        <strain evidence="3">dk4302</strain>
    </source>
</reference>
<accession>A0A5Q0Q5I6</accession>
<dbReference type="Pfam" id="PF01909">
    <property type="entry name" value="NTP_transf_2"/>
    <property type="match status" value="1"/>
</dbReference>
<feature type="domain" description="Polymerase nucleotidyl transferase" evidence="1">
    <location>
        <begin position="14"/>
        <end position="51"/>
    </location>
</feature>
<proteinExistence type="predicted"/>
<evidence type="ECO:0000259" key="1">
    <source>
        <dbReference type="Pfam" id="PF01909"/>
    </source>
</evidence>
<dbReference type="KEGG" id="sphe:GFH32_02745"/>
<keyword evidence="3" id="KW-1185">Reference proteome</keyword>
<evidence type="ECO:0000313" key="3">
    <source>
        <dbReference type="Proteomes" id="UP000326921"/>
    </source>
</evidence>
<dbReference type="InterPro" id="IPR002934">
    <property type="entry name" value="Polymerase_NTP_transf_dom"/>
</dbReference>